<dbReference type="RefSeq" id="WP_041954393.1">
    <property type="nucleotide sequence ID" value="NZ_CP009761.1"/>
</dbReference>
<evidence type="ECO:0000313" key="2">
    <source>
        <dbReference type="EMBL" id="AIZ36898.1"/>
    </source>
</evidence>
<feature type="transmembrane region" description="Helical" evidence="1">
    <location>
        <begin position="191"/>
        <end position="210"/>
    </location>
</feature>
<feature type="transmembrane region" description="Helical" evidence="1">
    <location>
        <begin position="42"/>
        <end position="65"/>
    </location>
</feature>
<feature type="transmembrane region" description="Helical" evidence="1">
    <location>
        <begin position="114"/>
        <end position="137"/>
    </location>
</feature>
<protein>
    <submittedName>
        <fullName evidence="2">Membrane protein</fullName>
    </submittedName>
</protein>
<organism evidence="2 3">
    <name type="scientific">Parvimonas micra</name>
    <dbReference type="NCBI Taxonomy" id="33033"/>
    <lineage>
        <taxon>Bacteria</taxon>
        <taxon>Bacillati</taxon>
        <taxon>Bacillota</taxon>
        <taxon>Tissierellia</taxon>
        <taxon>Tissierellales</taxon>
        <taxon>Peptoniphilaceae</taxon>
        <taxon>Parvimonas</taxon>
    </lineage>
</organism>
<feature type="transmembrane region" description="Helical" evidence="1">
    <location>
        <begin position="158"/>
        <end position="185"/>
    </location>
</feature>
<keyword evidence="1" id="KW-0472">Membrane</keyword>
<proteinExistence type="predicted"/>
<sequence length="228" mass="26212">MNKFLKLLLILAITPIILATAGFVILPSSVFAYIRDGKEVFIGSYMVYTFALINVVLSFFGITYLRRVRKKFNDENYPTGVTVVAFVNLLISIMCNYFTFSVLKLMLKNSKMEIPFYVIRLVFTLIAILTAIYGIYLRRVNKESEFAIRNKWTMSNDIVFGFANKFSGIIFIAGGIFILIVSWIIGNQNQLYITTLFTLIICAISSNYISRTIGMKYKMMYKEKDKKI</sequence>
<dbReference type="Pfam" id="PF13630">
    <property type="entry name" value="SdpI"/>
    <property type="match status" value="1"/>
</dbReference>
<gene>
    <name evidence="2" type="ORF">NW74_05895</name>
</gene>
<accession>A0A0B4S256</accession>
<dbReference type="OrthoDB" id="9808690at2"/>
<keyword evidence="3" id="KW-1185">Reference proteome</keyword>
<evidence type="ECO:0000313" key="3">
    <source>
        <dbReference type="Proteomes" id="UP000031386"/>
    </source>
</evidence>
<dbReference type="AlphaFoldDB" id="A0A0B4S256"/>
<dbReference type="Proteomes" id="UP000031386">
    <property type="component" value="Chromosome"/>
</dbReference>
<keyword evidence="1" id="KW-1133">Transmembrane helix</keyword>
<dbReference type="EMBL" id="CP009761">
    <property type="protein sequence ID" value="AIZ36898.1"/>
    <property type="molecule type" value="Genomic_DNA"/>
</dbReference>
<name>A0A0B4S256_9FIRM</name>
<keyword evidence="1" id="KW-0812">Transmembrane</keyword>
<evidence type="ECO:0000256" key="1">
    <source>
        <dbReference type="SAM" id="Phobius"/>
    </source>
</evidence>
<dbReference type="InterPro" id="IPR025962">
    <property type="entry name" value="SdpI/YhfL"/>
</dbReference>
<dbReference type="KEGG" id="pmic:NW74_05895"/>
<reference evidence="2 3" key="1">
    <citation type="submission" date="2014-10" db="EMBL/GenBank/DDBJ databases">
        <title>Complete genome sequence of Parvimonas micra KCOM 1535 (= ChDC B708).</title>
        <authorList>
            <person name="Kook J.-K."/>
            <person name="Park S.-N."/>
            <person name="Lim Y.K."/>
            <person name="Roh H."/>
        </authorList>
    </citation>
    <scope>NUCLEOTIDE SEQUENCE [LARGE SCALE GENOMIC DNA]</scope>
    <source>
        <strain evidence="3">KCOM 1535 / ChDC B708</strain>
    </source>
</reference>
<feature type="transmembrane region" description="Helical" evidence="1">
    <location>
        <begin position="77"/>
        <end position="102"/>
    </location>
</feature>
<dbReference type="STRING" id="33033.NW74_05895"/>